<reference evidence="3" key="2">
    <citation type="submission" date="2023-06" db="EMBL/GenBank/DDBJ databases">
        <authorList>
            <consortium name="Lawrence Berkeley National Laboratory"/>
            <person name="Haridas S."/>
            <person name="Hensen N."/>
            <person name="Bonometti L."/>
            <person name="Westerberg I."/>
            <person name="Brannstrom I.O."/>
            <person name="Guillou S."/>
            <person name="Cros-Aarteil S."/>
            <person name="Calhoun S."/>
            <person name="Kuo A."/>
            <person name="Mondo S."/>
            <person name="Pangilinan J."/>
            <person name="Riley R."/>
            <person name="Labutti K."/>
            <person name="Andreopoulos B."/>
            <person name="Lipzen A."/>
            <person name="Chen C."/>
            <person name="Yanf M."/>
            <person name="Daum C."/>
            <person name="Ng V."/>
            <person name="Clum A."/>
            <person name="Steindorff A."/>
            <person name="Ohm R."/>
            <person name="Martin F."/>
            <person name="Silar P."/>
            <person name="Natvig D."/>
            <person name="Lalanne C."/>
            <person name="Gautier V."/>
            <person name="Ament-Velasquez S.L."/>
            <person name="Kruys A."/>
            <person name="Hutchinson M.I."/>
            <person name="Powell A.J."/>
            <person name="Barry K."/>
            <person name="Miller A.N."/>
            <person name="Grigoriev I.V."/>
            <person name="Debuchy R."/>
            <person name="Gladieux P."/>
            <person name="Thoren M.H."/>
            <person name="Johannesson H."/>
        </authorList>
    </citation>
    <scope>NUCLEOTIDE SEQUENCE</scope>
    <source>
        <strain evidence="3">CBS 314.62</strain>
    </source>
</reference>
<dbReference type="PANTHER" id="PTHR38795">
    <property type="entry name" value="DUF6604 DOMAIN-CONTAINING PROTEIN"/>
    <property type="match status" value="1"/>
</dbReference>
<keyword evidence="4" id="KW-1185">Reference proteome</keyword>
<protein>
    <recommendedName>
        <fullName evidence="2">DUF6604 domain-containing protein</fullName>
    </recommendedName>
</protein>
<dbReference type="InterPro" id="IPR046539">
    <property type="entry name" value="DUF6604"/>
</dbReference>
<accession>A0AAE0XB59</accession>
<evidence type="ECO:0000256" key="1">
    <source>
        <dbReference type="SAM" id="MobiDB-lite"/>
    </source>
</evidence>
<dbReference type="EMBL" id="JAULSO010000002">
    <property type="protein sequence ID" value="KAK3689337.1"/>
    <property type="molecule type" value="Genomic_DNA"/>
</dbReference>
<evidence type="ECO:0000313" key="3">
    <source>
        <dbReference type="EMBL" id="KAK3689337.1"/>
    </source>
</evidence>
<feature type="compositionally biased region" description="Basic residues" evidence="1">
    <location>
        <begin position="200"/>
        <end position="223"/>
    </location>
</feature>
<sequence>MAARNDYLTYQRDTSRIIYWVVQTSNAIIKRLTTADTACGDGDGDGDGDGVPKEPNLSGGVTVAGLVALAKLISRHVDSAPPAILGLFQSVIDARTAAHSTFQEFAARNPDPEVLRSNASHKCFIDALAVAFESLGGKAGHLNSETVPRAGNMDTAPAAYTESKDDLDRLLLASLNRFGALDLERPGAVKSEPEPESKHGTRPPTRRKQAKPGKGKKGKRAKKPKEAAAVAEPEPEVEDVPLENYRIIQDKDGIVTDYLIAVYDRVLNMVKLRCKMQEIWRQVAYDGLNTAVAGALSHVAVGMVQHAAAAIFVDFPGHDLFQTVMDTITRGDIDKTQGRFATSLFRLPKHGAGGTACKVVERDMDVKEQFFVHAYRGPRKNVDKEAHLLENVDWSPRGPWGVYRVLFGLQDFASFVTTLAMQKPNTDVRKRILPHHVFQLQCIVDSLAVSRGWSVSPFRGHIVVPPARGFRPRRDVDLFIDRDRNIERISGDIRTAHSSSNRFWSESRRRWGVLRAMAMNS</sequence>
<gene>
    <name evidence="3" type="ORF">B0T22DRAFT_490806</name>
</gene>
<reference evidence="3" key="1">
    <citation type="journal article" date="2023" name="Mol. Phylogenet. Evol.">
        <title>Genome-scale phylogeny and comparative genomics of the fungal order Sordariales.</title>
        <authorList>
            <person name="Hensen N."/>
            <person name="Bonometti L."/>
            <person name="Westerberg I."/>
            <person name="Brannstrom I.O."/>
            <person name="Guillou S."/>
            <person name="Cros-Aarteil S."/>
            <person name="Calhoun S."/>
            <person name="Haridas S."/>
            <person name="Kuo A."/>
            <person name="Mondo S."/>
            <person name="Pangilinan J."/>
            <person name="Riley R."/>
            <person name="LaButti K."/>
            <person name="Andreopoulos B."/>
            <person name="Lipzen A."/>
            <person name="Chen C."/>
            <person name="Yan M."/>
            <person name="Daum C."/>
            <person name="Ng V."/>
            <person name="Clum A."/>
            <person name="Steindorff A."/>
            <person name="Ohm R.A."/>
            <person name="Martin F."/>
            <person name="Silar P."/>
            <person name="Natvig D.O."/>
            <person name="Lalanne C."/>
            <person name="Gautier V."/>
            <person name="Ament-Velasquez S.L."/>
            <person name="Kruys A."/>
            <person name="Hutchinson M.I."/>
            <person name="Powell A.J."/>
            <person name="Barry K."/>
            <person name="Miller A.N."/>
            <person name="Grigoriev I.V."/>
            <person name="Debuchy R."/>
            <person name="Gladieux P."/>
            <person name="Hiltunen Thoren M."/>
            <person name="Johannesson H."/>
        </authorList>
    </citation>
    <scope>NUCLEOTIDE SEQUENCE</scope>
    <source>
        <strain evidence="3">CBS 314.62</strain>
    </source>
</reference>
<feature type="region of interest" description="Disordered" evidence="1">
    <location>
        <begin position="184"/>
        <end position="236"/>
    </location>
</feature>
<comment type="caution">
    <text evidence="3">The sequence shown here is derived from an EMBL/GenBank/DDBJ whole genome shotgun (WGS) entry which is preliminary data.</text>
</comment>
<proteinExistence type="predicted"/>
<organism evidence="3 4">
    <name type="scientific">Podospora appendiculata</name>
    <dbReference type="NCBI Taxonomy" id="314037"/>
    <lineage>
        <taxon>Eukaryota</taxon>
        <taxon>Fungi</taxon>
        <taxon>Dikarya</taxon>
        <taxon>Ascomycota</taxon>
        <taxon>Pezizomycotina</taxon>
        <taxon>Sordariomycetes</taxon>
        <taxon>Sordariomycetidae</taxon>
        <taxon>Sordariales</taxon>
        <taxon>Podosporaceae</taxon>
        <taxon>Podospora</taxon>
    </lineage>
</organism>
<dbReference type="PANTHER" id="PTHR38795:SF1">
    <property type="entry name" value="DUF6604 DOMAIN-CONTAINING PROTEIN"/>
    <property type="match status" value="1"/>
</dbReference>
<evidence type="ECO:0000259" key="2">
    <source>
        <dbReference type="Pfam" id="PF20253"/>
    </source>
</evidence>
<dbReference type="Proteomes" id="UP001270362">
    <property type="component" value="Unassembled WGS sequence"/>
</dbReference>
<feature type="compositionally biased region" description="Basic and acidic residues" evidence="1">
    <location>
        <begin position="184"/>
        <end position="199"/>
    </location>
</feature>
<dbReference type="Pfam" id="PF20253">
    <property type="entry name" value="DUF6604"/>
    <property type="match status" value="1"/>
</dbReference>
<dbReference type="AlphaFoldDB" id="A0AAE0XB59"/>
<evidence type="ECO:0000313" key="4">
    <source>
        <dbReference type="Proteomes" id="UP001270362"/>
    </source>
</evidence>
<name>A0AAE0XB59_9PEZI</name>
<feature type="domain" description="DUF6604" evidence="2">
    <location>
        <begin position="9"/>
        <end position="312"/>
    </location>
</feature>